<organism evidence="1 2">
    <name type="scientific">Shewanella decolorationis</name>
    <dbReference type="NCBI Taxonomy" id="256839"/>
    <lineage>
        <taxon>Bacteria</taxon>
        <taxon>Pseudomonadati</taxon>
        <taxon>Pseudomonadota</taxon>
        <taxon>Gammaproteobacteria</taxon>
        <taxon>Alteromonadales</taxon>
        <taxon>Shewanellaceae</taxon>
        <taxon>Shewanella</taxon>
    </lineage>
</organism>
<reference evidence="1 2" key="1">
    <citation type="journal article" date="2019" name="Ecotoxicol. Environ. Saf.">
        <title>Microbial characterization of heavy metal resistant bacterial strains isolated from an electroplating wastewater treatment plant.</title>
        <authorList>
            <person name="Cai X."/>
            <person name="Zheng X."/>
            <person name="Zhang D."/>
            <person name="Iqbal W."/>
            <person name="Liu C."/>
            <person name="Yang B."/>
            <person name="Zhao X."/>
            <person name="Lu X."/>
            <person name="Mao Y."/>
        </authorList>
    </citation>
    <scope>NUCLEOTIDE SEQUENCE [LARGE SCALE GENOMIC DNA]</scope>
    <source>
        <strain evidence="1 2">Ni1-3</strain>
    </source>
</reference>
<dbReference type="EMBL" id="CP031775">
    <property type="protein sequence ID" value="QDZ89341.1"/>
    <property type="molecule type" value="Genomic_DNA"/>
</dbReference>
<gene>
    <name evidence="1" type="ORF">D0436_02070</name>
</gene>
<evidence type="ECO:0008006" key="3">
    <source>
        <dbReference type="Google" id="ProtNLM"/>
    </source>
</evidence>
<protein>
    <recommendedName>
        <fullName evidence="3">Lipoprotein</fullName>
    </recommendedName>
</protein>
<dbReference type="Proteomes" id="UP000321124">
    <property type="component" value="Chromosome"/>
</dbReference>
<evidence type="ECO:0000313" key="2">
    <source>
        <dbReference type="Proteomes" id="UP000321124"/>
    </source>
</evidence>
<dbReference type="KEGG" id="sdeo:D0436_02070"/>
<accession>A0A5B8QTD9</accession>
<sequence length="97" mass="10312">MSVSRIRMLRRVSLRLVSSRLLIGGLILILSGCASSNMSNTSCDFVRGTAGNQSQREASGDDSNARQMDVGIGILTAIFGSISRALSSDDKSDEKCV</sequence>
<dbReference type="AlphaFoldDB" id="A0A5B8QTD9"/>
<evidence type="ECO:0000313" key="1">
    <source>
        <dbReference type="EMBL" id="QDZ89341.1"/>
    </source>
</evidence>
<proteinExistence type="predicted"/>
<name>A0A5B8QTD9_9GAMM</name>
<dbReference type="PROSITE" id="PS51257">
    <property type="entry name" value="PROKAR_LIPOPROTEIN"/>
    <property type="match status" value="1"/>
</dbReference>